<evidence type="ECO:0000259" key="1">
    <source>
        <dbReference type="Pfam" id="PF19054"/>
    </source>
</evidence>
<dbReference type="Proteomes" id="UP000671828">
    <property type="component" value="Chromosome"/>
</dbReference>
<dbReference type="EMBL" id="CP072788">
    <property type="protein sequence ID" value="QTR01072.1"/>
    <property type="molecule type" value="Genomic_DNA"/>
</dbReference>
<reference evidence="2 5" key="1">
    <citation type="submission" date="2021-01" db="EMBL/GenBank/DDBJ databases">
        <title>Sequencing the genomes of 1000 actinobacteria strains.</title>
        <authorList>
            <person name="Klenk H.-P."/>
        </authorList>
    </citation>
    <scope>NUCLEOTIDE SEQUENCE [LARGE SCALE GENOMIC DNA]</scope>
    <source>
        <strain evidence="2 5">DSM 44581</strain>
    </source>
</reference>
<evidence type="ECO:0000313" key="3">
    <source>
        <dbReference type="EMBL" id="QTR01072.1"/>
    </source>
</evidence>
<dbReference type="EMBL" id="JAFBCL010000001">
    <property type="protein sequence ID" value="MBM7812287.1"/>
    <property type="molecule type" value="Genomic_DNA"/>
</dbReference>
<dbReference type="RefSeq" id="WP_307820034.1">
    <property type="nucleotide sequence ID" value="NZ_JAFBCL010000001.1"/>
</dbReference>
<gene>
    <name evidence="3" type="ORF">J7S33_16215</name>
    <name evidence="2" type="ORF">JOE68_003152</name>
</gene>
<dbReference type="Pfam" id="PF19054">
    <property type="entry name" value="DUF5753"/>
    <property type="match status" value="1"/>
</dbReference>
<dbReference type="InterPro" id="IPR043917">
    <property type="entry name" value="DUF5753"/>
</dbReference>
<dbReference type="AlphaFoldDB" id="A0A8T8HR24"/>
<evidence type="ECO:0000313" key="5">
    <source>
        <dbReference type="Proteomes" id="UP001195724"/>
    </source>
</evidence>
<proteinExistence type="predicted"/>
<keyword evidence="5" id="KW-1185">Reference proteome</keyword>
<protein>
    <recommendedName>
        <fullName evidence="1">DUF5753 domain-containing protein</fullName>
    </recommendedName>
</protein>
<dbReference type="Proteomes" id="UP001195724">
    <property type="component" value="Unassembled WGS sequence"/>
</dbReference>
<evidence type="ECO:0000313" key="2">
    <source>
        <dbReference type="EMBL" id="MBM7812287.1"/>
    </source>
</evidence>
<evidence type="ECO:0000313" key="4">
    <source>
        <dbReference type="Proteomes" id="UP000671828"/>
    </source>
</evidence>
<accession>A0A8T8HR24</accession>
<reference evidence="3" key="2">
    <citation type="submission" date="2021-04" db="EMBL/GenBank/DDBJ databases">
        <title>Saccharothrix algeriensis WGS.</title>
        <authorList>
            <person name="Stuskova K."/>
            <person name="Hakalova E."/>
            <person name="Tebbal A.B."/>
            <person name="Eichmeier A."/>
        </authorList>
    </citation>
    <scope>NUCLEOTIDE SEQUENCE</scope>
    <source>
        <strain evidence="3">NRRL B-24137</strain>
    </source>
</reference>
<organism evidence="3 4">
    <name type="scientific">Saccharothrix algeriensis</name>
    <dbReference type="NCBI Taxonomy" id="173560"/>
    <lineage>
        <taxon>Bacteria</taxon>
        <taxon>Bacillati</taxon>
        <taxon>Actinomycetota</taxon>
        <taxon>Actinomycetes</taxon>
        <taxon>Pseudonocardiales</taxon>
        <taxon>Pseudonocardiaceae</taxon>
        <taxon>Saccharothrix</taxon>
    </lineage>
</organism>
<feature type="domain" description="DUF5753" evidence="1">
    <location>
        <begin position="2"/>
        <end position="54"/>
    </location>
</feature>
<sequence length="58" mass="6605">MVLDFPQRAPVAFVSSLYGAHTYYHQPSDAEPIRRIFERVRQLALSAEDTRSLLVGMP</sequence>
<name>A0A8T8HR24_9PSEU</name>